<dbReference type="Pfam" id="PF00753">
    <property type="entry name" value="Lactamase_B"/>
    <property type="match status" value="1"/>
</dbReference>
<dbReference type="CDD" id="cd16295">
    <property type="entry name" value="TTHA0252-CPSF-like_MBL-fold"/>
    <property type="match status" value="1"/>
</dbReference>
<dbReference type="GO" id="GO:0004521">
    <property type="term" value="F:RNA endonuclease activity"/>
    <property type="evidence" value="ECO:0007669"/>
    <property type="project" value="TreeGrafter"/>
</dbReference>
<dbReference type="SUPFAM" id="SSF56281">
    <property type="entry name" value="Metallo-hydrolase/oxidoreductase"/>
    <property type="match status" value="1"/>
</dbReference>
<dbReference type="EMBL" id="CP032364">
    <property type="protein sequence ID" value="AYA99687.1"/>
    <property type="molecule type" value="Genomic_DNA"/>
</dbReference>
<dbReference type="Gene3D" id="3.60.15.10">
    <property type="entry name" value="Ribonuclease Z/Hydroxyacylglutathione hydrolase-like"/>
    <property type="match status" value="1"/>
</dbReference>
<reference evidence="2 3" key="1">
    <citation type="submission" date="2018-09" db="EMBL/GenBank/DDBJ databases">
        <title>Genome sequencing of Lachnoanaerobaculum umeaense DSM 23576.</title>
        <authorList>
            <person name="Kook J.-K."/>
            <person name="Park S.-N."/>
            <person name="Lim Y.K."/>
        </authorList>
    </citation>
    <scope>NUCLEOTIDE SEQUENCE [LARGE SCALE GENOMIC DNA]</scope>
    <source>
        <strain evidence="3">DSM 23576 \ CCUG 58757</strain>
    </source>
</reference>
<dbReference type="InterPro" id="IPR011108">
    <property type="entry name" value="RMMBL"/>
</dbReference>
<keyword evidence="3" id="KW-1185">Reference proteome</keyword>
<evidence type="ECO:0000313" key="3">
    <source>
        <dbReference type="Proteomes" id="UP000265562"/>
    </source>
</evidence>
<gene>
    <name evidence="2" type="ORF">D4A81_06900</name>
</gene>
<dbReference type="Pfam" id="PF10996">
    <property type="entry name" value="Beta-Casp"/>
    <property type="match status" value="1"/>
</dbReference>
<name>A0A385Q272_9FIRM</name>
<dbReference type="PANTHER" id="PTHR11203">
    <property type="entry name" value="CLEAVAGE AND POLYADENYLATION SPECIFICITY FACTOR FAMILY MEMBER"/>
    <property type="match status" value="1"/>
</dbReference>
<dbReference type="SMART" id="SM01027">
    <property type="entry name" value="Beta-Casp"/>
    <property type="match status" value="1"/>
</dbReference>
<keyword evidence="1 2" id="KW-0378">Hydrolase</keyword>
<dbReference type="InterPro" id="IPR050698">
    <property type="entry name" value="MBL"/>
</dbReference>
<dbReference type="AlphaFoldDB" id="A0A385Q272"/>
<protein>
    <submittedName>
        <fullName evidence="2">MBL fold metallo-hydrolase</fullName>
    </submittedName>
</protein>
<dbReference type="GO" id="GO:0016787">
    <property type="term" value="F:hydrolase activity"/>
    <property type="evidence" value="ECO:0007669"/>
    <property type="project" value="UniProtKB-KW"/>
</dbReference>
<dbReference type="InterPro" id="IPR022712">
    <property type="entry name" value="Beta_Casp"/>
</dbReference>
<dbReference type="SMART" id="SM00849">
    <property type="entry name" value="Lactamase_B"/>
    <property type="match status" value="1"/>
</dbReference>
<proteinExistence type="predicted"/>
<organism evidence="2 3">
    <name type="scientific">Lachnoanaerobaculum umeaense</name>
    <dbReference type="NCBI Taxonomy" id="617123"/>
    <lineage>
        <taxon>Bacteria</taxon>
        <taxon>Bacillati</taxon>
        <taxon>Bacillota</taxon>
        <taxon>Clostridia</taxon>
        <taxon>Lachnospirales</taxon>
        <taxon>Lachnospiraceae</taxon>
        <taxon>Lachnoanaerobaculum</taxon>
    </lineage>
</organism>
<dbReference type="KEGG" id="lua:D4A81_06900"/>
<dbReference type="InterPro" id="IPR001279">
    <property type="entry name" value="Metallo-B-lactamas"/>
</dbReference>
<dbReference type="OrthoDB" id="9803916at2"/>
<dbReference type="Gene3D" id="3.40.50.10890">
    <property type="match status" value="1"/>
</dbReference>
<dbReference type="InterPro" id="IPR036866">
    <property type="entry name" value="RibonucZ/Hydroxyglut_hydro"/>
</dbReference>
<dbReference type="RefSeq" id="WP_111524235.1">
    <property type="nucleotide sequence ID" value="NZ_CP032364.1"/>
</dbReference>
<evidence type="ECO:0000313" key="2">
    <source>
        <dbReference type="EMBL" id="AYA99687.1"/>
    </source>
</evidence>
<accession>A0A385Q272</accession>
<evidence type="ECO:0000256" key="1">
    <source>
        <dbReference type="ARBA" id="ARBA00022801"/>
    </source>
</evidence>
<sequence length="533" mass="59997">MKLEFIGADHEVTGSCHYVEVGEKKFLVDYGMEQGVNVYENAPLPVPPAQIDYLFVTHAHIDHTGMIPQLVARGFKGEIYASTATMELCKIMLRDCAHIQAEELKWKNRKAERAGRQKEVAIYEMADVEAAIKLFRGVNYSEKIDVDENISIRFIDAGHILGSASIEVWLREDNESRKIVFSGDIGNFNKPLIRDPEYIKDADYVLMESTYGDRFHEDGADHVSDLAKIIEETLDRGGNVVIPAFAVGRTQELLYFMRQIKQNNLVKNRRDFPVYVDSPLAIEATNVFKDNLLDCYDEETKALVESGINPIAFPNLKMTVSSDESMAINLDKMPKVIISASGMCDAGRIRHHLKHNLWRSECSVVFAGYQAFGTLGRTLQDNVSEVRLFGENISVHAHIETLKSISSHADKNGLIKWISAFEEKPKEVFIVHGDDRVCESFSNELKTKYGINSSAPFSGSVFDLITGEWIKQTKGVAVVASKDTREQESSVYLRLLGAGERLLRIIKENKHGANKDLAKFADQINDLSKKWEI</sequence>
<dbReference type="Pfam" id="PF07521">
    <property type="entry name" value="RMMBL"/>
    <property type="match status" value="1"/>
</dbReference>
<dbReference type="PANTHER" id="PTHR11203:SF37">
    <property type="entry name" value="INTEGRATOR COMPLEX SUBUNIT 11"/>
    <property type="match status" value="1"/>
</dbReference>
<dbReference type="Proteomes" id="UP000265562">
    <property type="component" value="Chromosome"/>
</dbReference>